<dbReference type="InterPro" id="IPR036322">
    <property type="entry name" value="WD40_repeat_dom_sf"/>
</dbReference>
<dbReference type="SUPFAM" id="SSF50978">
    <property type="entry name" value="WD40 repeat-like"/>
    <property type="match status" value="3"/>
</dbReference>
<evidence type="ECO:0000256" key="1">
    <source>
        <dbReference type="ARBA" id="ARBA00022737"/>
    </source>
</evidence>
<dbReference type="SMART" id="SM00320">
    <property type="entry name" value="WD40"/>
    <property type="match status" value="9"/>
</dbReference>
<gene>
    <name evidence="6" type="ORF">M378DRAFT_162220</name>
</gene>
<dbReference type="Pfam" id="PF24883">
    <property type="entry name" value="NPHP3_N"/>
    <property type="match status" value="1"/>
</dbReference>
<dbReference type="PROSITE" id="PS50082">
    <property type="entry name" value="WD_REPEATS_2"/>
    <property type="match status" value="4"/>
</dbReference>
<dbReference type="HOGENOM" id="CLU_000288_6_19_1"/>
<dbReference type="PANTHER" id="PTHR19879">
    <property type="entry name" value="TRANSCRIPTION INITIATION FACTOR TFIID"/>
    <property type="match status" value="1"/>
</dbReference>
<evidence type="ECO:0000259" key="5">
    <source>
        <dbReference type="Pfam" id="PF25521"/>
    </source>
</evidence>
<evidence type="ECO:0000313" key="6">
    <source>
        <dbReference type="EMBL" id="KIL65281.1"/>
    </source>
</evidence>
<dbReference type="PROSITE" id="PS50294">
    <property type="entry name" value="WD_REPEATS_REGION"/>
    <property type="match status" value="2"/>
</dbReference>
<dbReference type="CDD" id="cd00200">
    <property type="entry name" value="WD40"/>
    <property type="match status" value="1"/>
</dbReference>
<dbReference type="Pfam" id="PF00400">
    <property type="entry name" value="WD40"/>
    <property type="match status" value="6"/>
</dbReference>
<feature type="repeat" description="WD" evidence="2">
    <location>
        <begin position="925"/>
        <end position="947"/>
    </location>
</feature>
<organism evidence="6 7">
    <name type="scientific">Amanita muscaria (strain Koide BX008)</name>
    <dbReference type="NCBI Taxonomy" id="946122"/>
    <lineage>
        <taxon>Eukaryota</taxon>
        <taxon>Fungi</taxon>
        <taxon>Dikarya</taxon>
        <taxon>Basidiomycota</taxon>
        <taxon>Agaricomycotina</taxon>
        <taxon>Agaricomycetes</taxon>
        <taxon>Agaricomycetidae</taxon>
        <taxon>Agaricales</taxon>
        <taxon>Pluteineae</taxon>
        <taxon>Amanitaceae</taxon>
        <taxon>Amanita</taxon>
    </lineage>
</organism>
<keyword evidence="1" id="KW-0677">Repeat</keyword>
<dbReference type="InterPro" id="IPR001680">
    <property type="entry name" value="WD40_rpt"/>
</dbReference>
<dbReference type="Pfam" id="PF25521">
    <property type="entry name" value="WHD_TANC1"/>
    <property type="match status" value="1"/>
</dbReference>
<dbReference type="InParanoid" id="A0A0C2X7K1"/>
<dbReference type="InterPro" id="IPR058056">
    <property type="entry name" value="WH_TANC1/2"/>
</dbReference>
<dbReference type="STRING" id="946122.A0A0C2X7K1"/>
<dbReference type="InterPro" id="IPR027417">
    <property type="entry name" value="P-loop_NTPase"/>
</dbReference>
<feature type="repeat" description="WD" evidence="2">
    <location>
        <begin position="782"/>
        <end position="823"/>
    </location>
</feature>
<feature type="repeat" description="WD" evidence="2">
    <location>
        <begin position="1086"/>
        <end position="1127"/>
    </location>
</feature>
<dbReference type="EMBL" id="KN818243">
    <property type="protein sequence ID" value="KIL65281.1"/>
    <property type="molecule type" value="Genomic_DNA"/>
</dbReference>
<keyword evidence="7" id="KW-1185">Reference proteome</keyword>
<proteinExistence type="predicted"/>
<name>A0A0C2X7K1_AMAMK</name>
<feature type="compositionally biased region" description="Polar residues" evidence="3">
    <location>
        <begin position="23"/>
        <end position="60"/>
    </location>
</feature>
<evidence type="ECO:0000313" key="7">
    <source>
        <dbReference type="Proteomes" id="UP000054549"/>
    </source>
</evidence>
<feature type="repeat" description="WD" evidence="2">
    <location>
        <begin position="1043"/>
        <end position="1075"/>
    </location>
</feature>
<dbReference type="Proteomes" id="UP000054549">
    <property type="component" value="Unassembled WGS sequence"/>
</dbReference>
<dbReference type="Gene3D" id="3.40.50.300">
    <property type="entry name" value="P-loop containing nucleotide triphosphate hydrolases"/>
    <property type="match status" value="1"/>
</dbReference>
<dbReference type="PANTHER" id="PTHR19879:SF9">
    <property type="entry name" value="TRANSCRIPTION INITIATION FACTOR TFIID SUBUNIT 5"/>
    <property type="match status" value="1"/>
</dbReference>
<evidence type="ECO:0000256" key="3">
    <source>
        <dbReference type="SAM" id="MobiDB-lite"/>
    </source>
</evidence>
<feature type="compositionally biased region" description="Low complexity" evidence="3">
    <location>
        <begin position="12"/>
        <end position="22"/>
    </location>
</feature>
<dbReference type="Gene3D" id="2.130.10.10">
    <property type="entry name" value="YVTN repeat-like/Quinoprotein amine dehydrogenase"/>
    <property type="match status" value="4"/>
</dbReference>
<keyword evidence="2" id="KW-0853">WD repeat</keyword>
<feature type="compositionally biased region" description="Basic residues" evidence="3">
    <location>
        <begin position="1"/>
        <end position="11"/>
    </location>
</feature>
<reference evidence="6 7" key="1">
    <citation type="submission" date="2014-04" db="EMBL/GenBank/DDBJ databases">
        <title>Evolutionary Origins and Diversification of the Mycorrhizal Mutualists.</title>
        <authorList>
            <consortium name="DOE Joint Genome Institute"/>
            <consortium name="Mycorrhizal Genomics Consortium"/>
            <person name="Kohler A."/>
            <person name="Kuo A."/>
            <person name="Nagy L.G."/>
            <person name="Floudas D."/>
            <person name="Copeland A."/>
            <person name="Barry K.W."/>
            <person name="Cichocki N."/>
            <person name="Veneault-Fourrey C."/>
            <person name="LaButti K."/>
            <person name="Lindquist E.A."/>
            <person name="Lipzen A."/>
            <person name="Lundell T."/>
            <person name="Morin E."/>
            <person name="Murat C."/>
            <person name="Riley R."/>
            <person name="Ohm R."/>
            <person name="Sun H."/>
            <person name="Tunlid A."/>
            <person name="Henrissat B."/>
            <person name="Grigoriev I.V."/>
            <person name="Hibbett D.S."/>
            <person name="Martin F."/>
        </authorList>
    </citation>
    <scope>NUCLEOTIDE SEQUENCE [LARGE SCALE GENOMIC DNA]</scope>
    <source>
        <strain evidence="6 7">Koide BX008</strain>
    </source>
</reference>
<protein>
    <submittedName>
        <fullName evidence="6">Uncharacterized protein</fullName>
    </submittedName>
</protein>
<dbReference type="InterPro" id="IPR056884">
    <property type="entry name" value="NPHP3-like_N"/>
</dbReference>
<feature type="domain" description="TANC1/2-like winged helix" evidence="5">
    <location>
        <begin position="482"/>
        <end position="544"/>
    </location>
</feature>
<feature type="region of interest" description="Disordered" evidence="3">
    <location>
        <begin position="1"/>
        <end position="60"/>
    </location>
</feature>
<dbReference type="OrthoDB" id="3027122at2759"/>
<dbReference type="SUPFAM" id="SSF52540">
    <property type="entry name" value="P-loop containing nucleoside triphosphate hydrolases"/>
    <property type="match status" value="1"/>
</dbReference>
<accession>A0A0C2X7K1</accession>
<evidence type="ECO:0000259" key="4">
    <source>
        <dbReference type="Pfam" id="PF24883"/>
    </source>
</evidence>
<evidence type="ECO:0000256" key="2">
    <source>
        <dbReference type="PROSITE-ProRule" id="PRU00221"/>
    </source>
</evidence>
<feature type="domain" description="Nephrocystin 3-like N-terminal" evidence="4">
    <location>
        <begin position="158"/>
        <end position="322"/>
    </location>
</feature>
<sequence>MVKNNKKRKGKASSSAVKESVSTHTNSSIPVPSSAVGSQNPTNPNVRSPSPKSQSNATQSSDIATHINKFGPNANFARATAIAFGAQSTATHISYHIRLGDQELTQTQVEEFMMGLVASLDKTENLVSRSRTNLPRAMAAHNDYKPQKELDPCFQGTREAVLKKIAQWLIVVGTSQIYVISGLAGIGKSTIAYTVAQRADHIGLLGASFFFSRKEAERRTAERFFTTIAFQLCVYDDEFARAIQRVLATDQGKGATTKDPETQLKVLIIEPLRDLVRSRTQPVVIVVDALDECEDEDALVILKGLGQLVHEIPSFKVLLTTRPQPHLNHLLSSHDVFYLHNIEDKIVNNDIRRYLKFRLSIDQVKSKFPTLEPSWNATDDDINALVQAAGQLFIIASISVLFILNKAVRNPASQMKKLRSELAQNRTPFIALDDFYSIILHAVIPPDSDRFLVERFHIVVGTIVLLYNPLPIDALADLIGMQTVDIYGVLDNLQSVILLGADDIPYIFHESFSDWIMNAQYCKDKDYRIDPRDGHTWLTTRCLQTMNERLKWNLLNLDGVAQFMTPREAVKQRERISPVLRYVCIYWGGHLHEADANDAELIDQLKTFANEHWLHWIEVWGLLATECLITVDISGVIKFMRKTTFQDLHELLSDALRFTFRFASILERSVHFVYQSALPFTPTESLFYQRYKREAMHNLCRVQGGQKRWDAVITSTKHGQHVDRITFSERGHFASCSVACIRFWDSTTGNTRMAFTNSFSIVVGLGNKLLFGLSEDFLWSSNSKFSAPIVSIAFSSSALRLAVASSDGSIILWDFDIRKKIAEFDGFGSDSLSSHHLAFTPNGDRLAYRLADGGFALRNAINGELITDLNGHSSAMVRVHCLVFSPDGSQLASLFVEDDDKHTLALWNCTDGKFIGIVRDIGSELAFSADGSLIATGGWNNTLELWSRNNKDQGFQTRTPHLSSLKNISCLAFSRDDMLAIGSADTGVILYDVANRSFIATIPFRNPTAIAFSYDCTRLATGNKDGVVRLLDVPAIKTSAQTSQENSALASALVFSPDCSRLVSGSGDGIVRIWNTSCASEPIAAREGHSSKITTIAFTRNGGLFASGDANGTIKFWSSDDYDLSNTVQWPIAGELTSVAVSKYVLAAATNDSGIALWDLQRCCIIDRLGDCGSMLLSLSNQDENLLLASFNGDSNSVTVWDVKSLTPSATFYVGKMTERMVFYPDDSHLLVHDGGEGLLIFDVFDVGNMVLPNVVPISAHIDQGVMPSWKGIPVWMCCSNNHYFIRGCFSQGDGKYTYGTVCQLPEDLDVVKAAYGSSMFALLCRNGCLVLLQSN</sequence>
<dbReference type="InterPro" id="IPR015943">
    <property type="entry name" value="WD40/YVTN_repeat-like_dom_sf"/>
</dbReference>